<dbReference type="AlphaFoldDB" id="A0A839HFJ2"/>
<dbReference type="Proteomes" id="UP000548632">
    <property type="component" value="Unassembled WGS sequence"/>
</dbReference>
<proteinExistence type="predicted"/>
<organism evidence="1 2">
    <name type="scientific">Thiospirillum jenense</name>
    <dbReference type="NCBI Taxonomy" id="1653858"/>
    <lineage>
        <taxon>Bacteria</taxon>
        <taxon>Pseudomonadati</taxon>
        <taxon>Pseudomonadota</taxon>
        <taxon>Gammaproteobacteria</taxon>
        <taxon>Chromatiales</taxon>
        <taxon>Chromatiaceae</taxon>
        <taxon>Thiospirillum</taxon>
    </lineage>
</organism>
<evidence type="ECO:0000313" key="2">
    <source>
        <dbReference type="Proteomes" id="UP000548632"/>
    </source>
</evidence>
<dbReference type="EMBL" id="JABVCQ010000004">
    <property type="protein sequence ID" value="MBB1125162.1"/>
    <property type="molecule type" value="Genomic_DNA"/>
</dbReference>
<sequence length="54" mass="5703">MHLLTRPAAVGNCGVVTRVDRFRAAVWGRSNNDLRTDGAASPALTMAIIVAVPI</sequence>
<evidence type="ECO:0000313" key="1">
    <source>
        <dbReference type="EMBL" id="MBB1125162.1"/>
    </source>
</evidence>
<accession>A0A839HFJ2</accession>
<gene>
    <name evidence="1" type="ORF">HUK38_02815</name>
</gene>
<keyword evidence="2" id="KW-1185">Reference proteome</keyword>
<protein>
    <submittedName>
        <fullName evidence="1">Uncharacterized protein</fullName>
    </submittedName>
</protein>
<reference evidence="1 2" key="1">
    <citation type="journal article" date="2020" name="Arch. Microbiol.">
        <title>The genome sequence of the giant phototrophic gammaproteobacterium Thiospirillum jenense gives insight into its physiological properties and phylogenetic relationships.</title>
        <authorList>
            <person name="Imhoff J.F."/>
            <person name="Meyer T.E."/>
            <person name="Kyndt J.A."/>
        </authorList>
    </citation>
    <scope>NUCLEOTIDE SEQUENCE [LARGE SCALE GENOMIC DNA]</scope>
    <source>
        <strain evidence="1 2">DSM 216</strain>
    </source>
</reference>
<comment type="caution">
    <text evidence="1">The sequence shown here is derived from an EMBL/GenBank/DDBJ whole genome shotgun (WGS) entry which is preliminary data.</text>
</comment>
<name>A0A839HFJ2_9GAMM</name>